<name>A0A0R1JV66_9LACO</name>
<evidence type="ECO:0000256" key="1">
    <source>
        <dbReference type="SAM" id="Phobius"/>
    </source>
</evidence>
<keyword evidence="3" id="KW-1185">Reference proteome</keyword>
<dbReference type="OrthoDB" id="9784844at2"/>
<dbReference type="PANTHER" id="PTHR40076:SF1">
    <property type="entry name" value="MEMBRANE PROTEIN"/>
    <property type="match status" value="1"/>
</dbReference>
<accession>A0A0R1JV66</accession>
<keyword evidence="1" id="KW-1133">Transmembrane helix</keyword>
<feature type="transmembrane region" description="Helical" evidence="1">
    <location>
        <begin position="58"/>
        <end position="79"/>
    </location>
</feature>
<proteinExistence type="predicted"/>
<keyword evidence="1" id="KW-0472">Membrane</keyword>
<dbReference type="InterPro" id="IPR010380">
    <property type="entry name" value="DUF975"/>
</dbReference>
<dbReference type="PATRIC" id="fig|1423773.3.peg.2153"/>
<evidence type="ECO:0000313" key="2">
    <source>
        <dbReference type="EMBL" id="KRK74924.1"/>
    </source>
</evidence>
<feature type="transmembrane region" description="Helical" evidence="1">
    <location>
        <begin position="21"/>
        <end position="38"/>
    </location>
</feature>
<keyword evidence="1" id="KW-0812">Transmembrane</keyword>
<feature type="transmembrane region" description="Helical" evidence="1">
    <location>
        <begin position="190"/>
        <end position="212"/>
    </location>
</feature>
<sequence>MTAADRINLKAGAKKQVLDQFKFYFLLAILWLALNWVSEMISDRNVSGLQRILEGTDSLATSAGALSFAGLLVIVSLMLRAGVQLTMVDLDRGTAQFDNPMQRGFKLFEDSHYFWGWVGISILAGIFVFFWSWLLFIPGIIKTYSYSQAFYIYRDAYDQGHPITVLEAITRSRHMMDGNKGFLFVMDLSFILWFMLSGLFFGIPAIFVMPYYDQTRAKFYNQLVVRQAAQAGANSSLN</sequence>
<dbReference type="PANTHER" id="PTHR40076">
    <property type="entry name" value="MEMBRANE PROTEIN-RELATED"/>
    <property type="match status" value="1"/>
</dbReference>
<dbReference type="EMBL" id="AZDT01000042">
    <property type="protein sequence ID" value="KRK74924.1"/>
    <property type="molecule type" value="Genomic_DNA"/>
</dbReference>
<protein>
    <submittedName>
        <fullName evidence="2">Integral membrane protein</fullName>
    </submittedName>
</protein>
<dbReference type="Proteomes" id="UP000051162">
    <property type="component" value="Unassembled WGS sequence"/>
</dbReference>
<dbReference type="GeneID" id="84783392"/>
<dbReference type="STRING" id="1423773.FD30_GL002098"/>
<organism evidence="2 3">
    <name type="scientific">Levilactobacillus namurensis DSM 19117</name>
    <dbReference type="NCBI Taxonomy" id="1423773"/>
    <lineage>
        <taxon>Bacteria</taxon>
        <taxon>Bacillati</taxon>
        <taxon>Bacillota</taxon>
        <taxon>Bacilli</taxon>
        <taxon>Lactobacillales</taxon>
        <taxon>Lactobacillaceae</taxon>
        <taxon>Levilactobacillus</taxon>
    </lineage>
</organism>
<dbReference type="AlphaFoldDB" id="A0A0R1JV66"/>
<feature type="transmembrane region" description="Helical" evidence="1">
    <location>
        <begin position="113"/>
        <end position="136"/>
    </location>
</feature>
<dbReference type="Pfam" id="PF06161">
    <property type="entry name" value="DUF975"/>
    <property type="match status" value="1"/>
</dbReference>
<evidence type="ECO:0000313" key="3">
    <source>
        <dbReference type="Proteomes" id="UP000051162"/>
    </source>
</evidence>
<reference evidence="2 3" key="1">
    <citation type="journal article" date="2015" name="Genome Announc.">
        <title>Expanding the biotechnology potential of lactobacilli through comparative genomics of 213 strains and associated genera.</title>
        <authorList>
            <person name="Sun Z."/>
            <person name="Harris H.M."/>
            <person name="McCann A."/>
            <person name="Guo C."/>
            <person name="Argimon S."/>
            <person name="Zhang W."/>
            <person name="Yang X."/>
            <person name="Jeffery I.B."/>
            <person name="Cooney J.C."/>
            <person name="Kagawa T.F."/>
            <person name="Liu W."/>
            <person name="Song Y."/>
            <person name="Salvetti E."/>
            <person name="Wrobel A."/>
            <person name="Rasinkangas P."/>
            <person name="Parkhill J."/>
            <person name="Rea M.C."/>
            <person name="O'Sullivan O."/>
            <person name="Ritari J."/>
            <person name="Douillard F.P."/>
            <person name="Paul Ross R."/>
            <person name="Yang R."/>
            <person name="Briner A.E."/>
            <person name="Felis G.E."/>
            <person name="de Vos W.M."/>
            <person name="Barrangou R."/>
            <person name="Klaenhammer T.R."/>
            <person name="Caufield P.W."/>
            <person name="Cui Y."/>
            <person name="Zhang H."/>
            <person name="O'Toole P.W."/>
        </authorList>
    </citation>
    <scope>NUCLEOTIDE SEQUENCE [LARGE SCALE GENOMIC DNA]</scope>
    <source>
        <strain evidence="2 3">DSM 19117</strain>
    </source>
</reference>
<dbReference type="RefSeq" id="WP_056944404.1">
    <property type="nucleotide sequence ID" value="NZ_AZDT01000042.1"/>
</dbReference>
<gene>
    <name evidence="2" type="ORF">FD30_GL002098</name>
</gene>
<comment type="caution">
    <text evidence="2">The sequence shown here is derived from an EMBL/GenBank/DDBJ whole genome shotgun (WGS) entry which is preliminary data.</text>
</comment>